<name>A0AAD5SE18_9FUNG</name>
<gene>
    <name evidence="3" type="ORF">HK097_006557</name>
</gene>
<dbReference type="PANTHER" id="PTHR36575:SF2">
    <property type="entry name" value="CHITIN-BINDING TYPE-4 DOMAIN-CONTAINING PROTEIN-RELATED"/>
    <property type="match status" value="1"/>
</dbReference>
<accession>A0AAD5SE18</accession>
<keyword evidence="4" id="KW-1185">Reference proteome</keyword>
<dbReference type="AlphaFoldDB" id="A0AAD5SE18"/>
<protein>
    <recommendedName>
        <fullName evidence="5">Chitin-binding type-4 domain-containing protein</fullName>
    </recommendedName>
</protein>
<evidence type="ECO:0000313" key="3">
    <source>
        <dbReference type="EMBL" id="KAJ3052304.1"/>
    </source>
</evidence>
<evidence type="ECO:0008006" key="5">
    <source>
        <dbReference type="Google" id="ProtNLM"/>
    </source>
</evidence>
<keyword evidence="2" id="KW-0186">Copper</keyword>
<dbReference type="PANTHER" id="PTHR36575">
    <property type="entry name" value="BINDING PROTEIN, PUTATIVE (AFU_ORTHOLOGUE AFUA_1G14430)-RELATED"/>
    <property type="match status" value="1"/>
</dbReference>
<evidence type="ECO:0000313" key="4">
    <source>
        <dbReference type="Proteomes" id="UP001212841"/>
    </source>
</evidence>
<dbReference type="Proteomes" id="UP001212841">
    <property type="component" value="Unassembled WGS sequence"/>
</dbReference>
<reference evidence="3" key="1">
    <citation type="submission" date="2020-05" db="EMBL/GenBank/DDBJ databases">
        <title>Phylogenomic resolution of chytrid fungi.</title>
        <authorList>
            <person name="Stajich J.E."/>
            <person name="Amses K."/>
            <person name="Simmons R."/>
            <person name="Seto K."/>
            <person name="Myers J."/>
            <person name="Bonds A."/>
            <person name="Quandt C.A."/>
            <person name="Barry K."/>
            <person name="Liu P."/>
            <person name="Grigoriev I."/>
            <person name="Longcore J.E."/>
            <person name="James T.Y."/>
        </authorList>
    </citation>
    <scope>NUCLEOTIDE SEQUENCE</scope>
    <source>
        <strain evidence="3">JEL0318</strain>
    </source>
</reference>
<comment type="caution">
    <text evidence="3">The sequence shown here is derived from an EMBL/GenBank/DDBJ whole genome shotgun (WGS) entry which is preliminary data.</text>
</comment>
<dbReference type="InterPro" id="IPR052282">
    <property type="entry name" value="Starch-active_LPMO"/>
</dbReference>
<organism evidence="3 4">
    <name type="scientific">Rhizophlyctis rosea</name>
    <dbReference type="NCBI Taxonomy" id="64517"/>
    <lineage>
        <taxon>Eukaryota</taxon>
        <taxon>Fungi</taxon>
        <taxon>Fungi incertae sedis</taxon>
        <taxon>Chytridiomycota</taxon>
        <taxon>Chytridiomycota incertae sedis</taxon>
        <taxon>Chytridiomycetes</taxon>
        <taxon>Rhizophlyctidales</taxon>
        <taxon>Rhizophlyctidaceae</taxon>
        <taxon>Rhizophlyctis</taxon>
    </lineage>
</organism>
<evidence type="ECO:0000256" key="2">
    <source>
        <dbReference type="ARBA" id="ARBA00023008"/>
    </source>
</evidence>
<evidence type="ECO:0000256" key="1">
    <source>
        <dbReference type="ARBA" id="ARBA00001973"/>
    </source>
</evidence>
<proteinExistence type="predicted"/>
<dbReference type="EMBL" id="JADGJD010000307">
    <property type="protein sequence ID" value="KAJ3052304.1"/>
    <property type="molecule type" value="Genomic_DNA"/>
</dbReference>
<comment type="cofactor">
    <cofactor evidence="1">
        <name>Cu(2+)</name>
        <dbReference type="ChEBI" id="CHEBI:29036"/>
    </cofactor>
</comment>
<sequence>MLKTWASPTFAVNNGNQDQLQFSITLPDTGSKCRTAGECVVQHHWHSDLADQTYQSCVDFVLSGGNTGGATTTTATPTQTATQTGVQVITQTVTQTVTRTVSATGTSTAAARFCQLCSEVC</sequence>